<dbReference type="RefSeq" id="WP_014464611.1">
    <property type="nucleotide sequence ID" value="NC_017167.1"/>
</dbReference>
<gene>
    <name evidence="3" type="primary">caiD</name>
    <name evidence="3" type="ordered locus">TC41_1834</name>
</gene>
<dbReference type="PANTHER" id="PTHR11941:SF54">
    <property type="entry name" value="ENOYL-COA HYDRATASE, MITOCHONDRIAL"/>
    <property type="match status" value="1"/>
</dbReference>
<dbReference type="AlphaFoldDB" id="F8ICT6"/>
<reference evidence="3 4" key="1">
    <citation type="journal article" date="2011" name="J. Bacteriol.">
        <title>Complete Genome Sequence of Alicyclobacillus acidocaldarius Strain Tc-4-1.</title>
        <authorList>
            <person name="Chen Y."/>
            <person name="He Y."/>
            <person name="Zhang B."/>
            <person name="Yang J."/>
            <person name="Li W."/>
            <person name="Dong Z."/>
            <person name="Hu S."/>
        </authorList>
    </citation>
    <scope>NUCLEOTIDE SEQUENCE [LARGE SCALE GENOMIC DNA]</scope>
    <source>
        <strain evidence="3 4">Tc-4-1</strain>
    </source>
</reference>
<dbReference type="eggNOG" id="COG1024">
    <property type="taxonomic scope" value="Bacteria"/>
</dbReference>
<dbReference type="Proteomes" id="UP000000292">
    <property type="component" value="Chromosome"/>
</dbReference>
<organism evidence="3 4">
    <name type="scientific">Alicyclobacillus acidocaldarius (strain Tc-4-1)</name>
    <name type="common">Bacillus acidocaldarius</name>
    <dbReference type="NCBI Taxonomy" id="1048834"/>
    <lineage>
        <taxon>Bacteria</taxon>
        <taxon>Bacillati</taxon>
        <taxon>Bacillota</taxon>
        <taxon>Bacilli</taxon>
        <taxon>Bacillales</taxon>
        <taxon>Alicyclobacillaceae</taxon>
        <taxon>Alicyclobacillus</taxon>
    </lineage>
</organism>
<dbReference type="GO" id="GO:0016836">
    <property type="term" value="F:hydro-lyase activity"/>
    <property type="evidence" value="ECO:0007669"/>
    <property type="project" value="UniProtKB-ARBA"/>
</dbReference>
<dbReference type="SUPFAM" id="SSF52096">
    <property type="entry name" value="ClpP/crotonase"/>
    <property type="match status" value="1"/>
</dbReference>
<accession>F8ICT6</accession>
<evidence type="ECO:0000313" key="4">
    <source>
        <dbReference type="Proteomes" id="UP000000292"/>
    </source>
</evidence>
<evidence type="ECO:0000313" key="3">
    <source>
        <dbReference type="EMBL" id="AEJ43751.1"/>
    </source>
</evidence>
<keyword evidence="2" id="KW-0456">Lyase</keyword>
<dbReference type="GO" id="GO:0016853">
    <property type="term" value="F:isomerase activity"/>
    <property type="evidence" value="ECO:0007669"/>
    <property type="project" value="UniProtKB-KW"/>
</dbReference>
<dbReference type="InterPro" id="IPR029045">
    <property type="entry name" value="ClpP/crotonase-like_dom_sf"/>
</dbReference>
<dbReference type="KEGG" id="aad:TC41_1834"/>
<sequence>MSSIIQMTVESNCARISIHNPPVNALNRAAFEALYECIKEAEKDPNVRVVVIVGSGKKSFVAGIDVKEVAQYDARQMAEFNCISGRALRAIEQCTKPVVCVVSGIAYGAGFELALACDFRLAAQNAVFALPELSLGIIPGGGGTQRLTRCVGPAKAKEIVMLGRPLPAEEAKALGVACDVVEPEKLEEATTNLVNELIQRPLIALAEAKLAIANALDVPIEAGLSLEQRAFMTAFQSRDGQEGIRAFVEKRKPVFSNV</sequence>
<dbReference type="Gene3D" id="1.10.12.10">
    <property type="entry name" value="Lyase 2-enoyl-coa Hydratase, Chain A, domain 2"/>
    <property type="match status" value="1"/>
</dbReference>
<evidence type="ECO:0000256" key="1">
    <source>
        <dbReference type="ARBA" id="ARBA00005254"/>
    </source>
</evidence>
<evidence type="ECO:0000256" key="2">
    <source>
        <dbReference type="ARBA" id="ARBA00023239"/>
    </source>
</evidence>
<dbReference type="PATRIC" id="fig|1048834.4.peg.1734"/>
<dbReference type="GO" id="GO:0006635">
    <property type="term" value="P:fatty acid beta-oxidation"/>
    <property type="evidence" value="ECO:0007669"/>
    <property type="project" value="TreeGrafter"/>
</dbReference>
<dbReference type="OrthoDB" id="9775794at2"/>
<dbReference type="EMBL" id="CP002902">
    <property type="protein sequence ID" value="AEJ43751.1"/>
    <property type="molecule type" value="Genomic_DNA"/>
</dbReference>
<dbReference type="FunFam" id="3.90.226.10:FF:000009">
    <property type="entry name" value="Carnitinyl-CoA dehydratase"/>
    <property type="match status" value="1"/>
</dbReference>
<dbReference type="Gene3D" id="3.90.226.10">
    <property type="entry name" value="2-enoyl-CoA Hydratase, Chain A, domain 1"/>
    <property type="match status" value="1"/>
</dbReference>
<dbReference type="PANTHER" id="PTHR11941">
    <property type="entry name" value="ENOYL-COA HYDRATASE-RELATED"/>
    <property type="match status" value="1"/>
</dbReference>
<comment type="similarity">
    <text evidence="1">Belongs to the enoyl-CoA hydratase/isomerase family.</text>
</comment>
<protein>
    <submittedName>
        <fullName evidence="3">Enoyl-CoA hydratase/isomerase</fullName>
    </submittedName>
</protein>
<dbReference type="CDD" id="cd06558">
    <property type="entry name" value="crotonase-like"/>
    <property type="match status" value="1"/>
</dbReference>
<name>F8ICT6_ALIAT</name>
<dbReference type="STRING" id="1048834.TC41_1834"/>
<dbReference type="HOGENOM" id="CLU_009834_7_6_9"/>
<dbReference type="InterPro" id="IPR014748">
    <property type="entry name" value="Enoyl-CoA_hydra_C"/>
</dbReference>
<dbReference type="Pfam" id="PF00378">
    <property type="entry name" value="ECH_1"/>
    <property type="match status" value="1"/>
</dbReference>
<proteinExistence type="inferred from homology"/>
<dbReference type="FunFam" id="1.10.12.10:FF:000001">
    <property type="entry name" value="Probable enoyl-CoA hydratase, mitochondrial"/>
    <property type="match status" value="1"/>
</dbReference>
<keyword evidence="3" id="KW-0413">Isomerase</keyword>
<dbReference type="InterPro" id="IPR001753">
    <property type="entry name" value="Enoyl-CoA_hydra/iso"/>
</dbReference>
<reference evidence="4" key="2">
    <citation type="submission" date="2011-06" db="EMBL/GenBank/DDBJ databases">
        <title>The complete genome sequence of Alicyclobacillus acidocaldarius sp. Tc-4-1.</title>
        <authorList>
            <person name="Chen Y."/>
            <person name="He Y."/>
            <person name="Dong Z."/>
            <person name="Hu S."/>
        </authorList>
    </citation>
    <scope>NUCLEOTIDE SEQUENCE [LARGE SCALE GENOMIC DNA]</scope>
    <source>
        <strain evidence="4">Tc-4-1</strain>
    </source>
</reference>